<dbReference type="RefSeq" id="WP_173178414.1">
    <property type="nucleotide sequence ID" value="NZ_AP023189.1"/>
</dbReference>
<dbReference type="InterPro" id="IPR016181">
    <property type="entry name" value="Acyl_CoA_acyltransferase"/>
</dbReference>
<name>A0A6J4E326_9PSED</name>
<dbReference type="PANTHER" id="PTHR43877">
    <property type="entry name" value="AMINOALKYLPHOSPHONATE N-ACETYLTRANSFERASE-RELATED-RELATED"/>
    <property type="match status" value="1"/>
</dbReference>
<dbReference type="Proteomes" id="UP001054892">
    <property type="component" value="Unassembled WGS sequence"/>
</dbReference>
<keyword evidence="2" id="KW-0012">Acyltransferase</keyword>
<evidence type="ECO:0000313" key="4">
    <source>
        <dbReference type="EMBL" id="BCG24147.1"/>
    </source>
</evidence>
<dbReference type="InterPro" id="IPR050832">
    <property type="entry name" value="Bact_Acetyltransf"/>
</dbReference>
<dbReference type="SUPFAM" id="SSF55729">
    <property type="entry name" value="Acyl-CoA N-acyltransferases (Nat)"/>
    <property type="match status" value="1"/>
</dbReference>
<evidence type="ECO:0000313" key="7">
    <source>
        <dbReference type="Proteomes" id="UP001054892"/>
    </source>
</evidence>
<dbReference type="InterPro" id="IPR000182">
    <property type="entry name" value="GNAT_dom"/>
</dbReference>
<sequence>MLAQEDYPVVPAEPRHLAVLAEIERAAASLFPEGTLPELLREATVPQALLAQGQAEGRLWVAQDSGGMAVGFALVEVLGGIALLAELDVLPALGRRGIGRRLIAAARDWAEARGHDALYLTTFAEIPWNAPYYARLGFRPLEEAELHDELIRRLKEEKAFGLADRVAMQLRLGPVIPAPVP</sequence>
<dbReference type="PROSITE" id="PS51186">
    <property type="entry name" value="GNAT"/>
    <property type="match status" value="1"/>
</dbReference>
<evidence type="ECO:0000313" key="5">
    <source>
        <dbReference type="EMBL" id="GJN55682.1"/>
    </source>
</evidence>
<dbReference type="Pfam" id="PF13508">
    <property type="entry name" value="Acetyltransf_7"/>
    <property type="match status" value="1"/>
</dbReference>
<accession>A0A6J4E326</accession>
<organism evidence="4 6">
    <name type="scientific">Pseudomonas tohonis</name>
    <dbReference type="NCBI Taxonomy" id="2725477"/>
    <lineage>
        <taxon>Bacteria</taxon>
        <taxon>Pseudomonadati</taxon>
        <taxon>Pseudomonadota</taxon>
        <taxon>Gammaproteobacteria</taxon>
        <taxon>Pseudomonadales</taxon>
        <taxon>Pseudomonadaceae</taxon>
        <taxon>Pseudomonas</taxon>
    </lineage>
</organism>
<dbReference type="Proteomes" id="UP000509383">
    <property type="component" value="Chromosome"/>
</dbReference>
<protein>
    <submittedName>
        <fullName evidence="4">GCN5 family N-acetyltransferase</fullName>
    </submittedName>
</protein>
<dbReference type="Gene3D" id="3.40.630.30">
    <property type="match status" value="1"/>
</dbReference>
<proteinExistence type="predicted"/>
<evidence type="ECO:0000313" key="6">
    <source>
        <dbReference type="Proteomes" id="UP000509383"/>
    </source>
</evidence>
<feature type="domain" description="N-acetyltransferase" evidence="3">
    <location>
        <begin position="7"/>
        <end position="157"/>
    </location>
</feature>
<dbReference type="EMBL" id="AP023189">
    <property type="protein sequence ID" value="BCG24147.1"/>
    <property type="molecule type" value="Genomic_DNA"/>
</dbReference>
<evidence type="ECO:0000259" key="3">
    <source>
        <dbReference type="PROSITE" id="PS51186"/>
    </source>
</evidence>
<keyword evidence="7" id="KW-1185">Reference proteome</keyword>
<keyword evidence="1 4" id="KW-0808">Transferase</keyword>
<evidence type="ECO:0000256" key="1">
    <source>
        <dbReference type="ARBA" id="ARBA00022679"/>
    </source>
</evidence>
<dbReference type="EMBL" id="BQKM01000020">
    <property type="protein sequence ID" value="GJN55682.1"/>
    <property type="molecule type" value="Genomic_DNA"/>
</dbReference>
<dbReference type="PANTHER" id="PTHR43877:SF1">
    <property type="entry name" value="ACETYLTRANSFERASE"/>
    <property type="match status" value="1"/>
</dbReference>
<reference evidence="4 6" key="1">
    <citation type="submission" date="2020-05" db="EMBL/GenBank/DDBJ databases">
        <title>Characterization of novel class B3 metallo-beta-lactamase from novel Pseudomonas species.</title>
        <authorList>
            <person name="Yamada K."/>
            <person name="Aoki K."/>
            <person name="Ishii Y."/>
        </authorList>
    </citation>
    <scope>NUCLEOTIDE SEQUENCE [LARGE SCALE GENOMIC DNA]</scope>
    <source>
        <strain evidence="4 6">TUM18999</strain>
        <strain evidence="5 7">TUM20286</strain>
    </source>
</reference>
<evidence type="ECO:0000256" key="2">
    <source>
        <dbReference type="ARBA" id="ARBA00023315"/>
    </source>
</evidence>
<gene>
    <name evidence="4" type="ORF">TUM18999_23380</name>
    <name evidence="5" type="ORF">TUM20286_54340</name>
</gene>
<dbReference type="KEGG" id="ptw:TUM18999_23380"/>
<dbReference type="AlphaFoldDB" id="A0A6J4E326"/>
<dbReference type="CDD" id="cd04301">
    <property type="entry name" value="NAT_SF"/>
    <property type="match status" value="1"/>
</dbReference>
<dbReference type="GO" id="GO:0016747">
    <property type="term" value="F:acyltransferase activity, transferring groups other than amino-acyl groups"/>
    <property type="evidence" value="ECO:0007669"/>
    <property type="project" value="InterPro"/>
</dbReference>